<name>A0ABM8EGE2_9BACT</name>
<evidence type="ECO:0000313" key="4">
    <source>
        <dbReference type="Proteomes" id="UP001317705"/>
    </source>
</evidence>
<accession>A0ABM8EGE2</accession>
<protein>
    <recommendedName>
        <fullName evidence="2">Magnetosome protein MamS/MamX domain-containing protein</fullName>
    </recommendedName>
</protein>
<reference evidence="3 4" key="1">
    <citation type="submission" date="2022-12" db="EMBL/GenBank/DDBJ databases">
        <title>Polyphasic characterization of Geotalea uranireducens NIT-SL11 newly isolated from a complex of sewage sludge and microbially reduced graphene oxide.</title>
        <authorList>
            <person name="Xie L."/>
            <person name="Yoshida N."/>
            <person name="Meng L."/>
        </authorList>
    </citation>
    <scope>NUCLEOTIDE SEQUENCE [LARGE SCALE GENOMIC DNA]</scope>
    <source>
        <strain evidence="3 4">NIT-SL11</strain>
    </source>
</reference>
<sequence>MGRGRFSTIFTTLVVLTLLQGGIASAGWGFGVGWGWEKSGLDLEQGYDLNTVTTVTGRIVSLGPDSDGKHIIAVIDGKGETFHAVLGPPWYWNEHGLPLKTGDTVTIRGAKAIGKDGKTYLLTQRISNSATGEEANLRSDTGKPSWSGQSRSGSNRPASSGRRGGGGRHGR</sequence>
<gene>
    <name evidence="3" type="ORF">GURASL_03990</name>
</gene>
<evidence type="ECO:0000259" key="2">
    <source>
        <dbReference type="Pfam" id="PF26390"/>
    </source>
</evidence>
<evidence type="ECO:0000313" key="3">
    <source>
        <dbReference type="EMBL" id="BDV41476.1"/>
    </source>
</evidence>
<dbReference type="Pfam" id="PF26390">
    <property type="entry name" value="MamS_MamX"/>
    <property type="match status" value="1"/>
</dbReference>
<feature type="domain" description="Magnetosome protein MamS/MamX" evidence="2">
    <location>
        <begin position="51"/>
        <end position="127"/>
    </location>
</feature>
<feature type="compositionally biased region" description="Low complexity" evidence="1">
    <location>
        <begin position="150"/>
        <end position="161"/>
    </location>
</feature>
<feature type="region of interest" description="Disordered" evidence="1">
    <location>
        <begin position="130"/>
        <end position="171"/>
    </location>
</feature>
<dbReference type="InterPro" id="IPR058837">
    <property type="entry name" value="MamS_MamX_dom"/>
</dbReference>
<dbReference type="Proteomes" id="UP001317705">
    <property type="component" value="Chromosome"/>
</dbReference>
<dbReference type="RefSeq" id="WP_282001463.1">
    <property type="nucleotide sequence ID" value="NZ_AP027151.1"/>
</dbReference>
<proteinExistence type="predicted"/>
<dbReference type="EMBL" id="AP027151">
    <property type="protein sequence ID" value="BDV41476.1"/>
    <property type="molecule type" value="Genomic_DNA"/>
</dbReference>
<keyword evidence="4" id="KW-1185">Reference proteome</keyword>
<evidence type="ECO:0000256" key="1">
    <source>
        <dbReference type="SAM" id="MobiDB-lite"/>
    </source>
</evidence>
<organism evidence="3 4">
    <name type="scientific">Geotalea uraniireducens</name>
    <dbReference type="NCBI Taxonomy" id="351604"/>
    <lineage>
        <taxon>Bacteria</taxon>
        <taxon>Pseudomonadati</taxon>
        <taxon>Thermodesulfobacteriota</taxon>
        <taxon>Desulfuromonadia</taxon>
        <taxon>Geobacterales</taxon>
        <taxon>Geobacteraceae</taxon>
        <taxon>Geotalea</taxon>
    </lineage>
</organism>